<dbReference type="RefSeq" id="WP_331214003.1">
    <property type="nucleotide sequence ID" value="NZ_JAZGQK010000007.1"/>
</dbReference>
<accession>A0ABU7RQW0</accession>
<name>A0ABU7RQW0_9ACTN</name>
<sequence>MSVGDVASDGTGVSANPPPGGLLFPVGHYLGAVYPGAEEPPAYHRLRVGDSVVRLFSEEEFGLWVLAHGLPGRPVDQPWTLAALAESVRRRDGRDVTPLLHELLAEGALAEVTPGTGDAVAFAHAHRFRSLLTGLGMSPDDPERFLLGLLGRPLAMVDEPTYELWQWAPLHASIWDVCRALAEVDPGPGGRPGDPELRLTEVLGRLQVLIASSAGYLDEVRR</sequence>
<evidence type="ECO:0000313" key="2">
    <source>
        <dbReference type="Proteomes" id="UP001332243"/>
    </source>
</evidence>
<proteinExistence type="predicted"/>
<gene>
    <name evidence="1" type="ORF">V1633_10305</name>
</gene>
<evidence type="ECO:0000313" key="1">
    <source>
        <dbReference type="EMBL" id="MEE6258881.1"/>
    </source>
</evidence>
<comment type="caution">
    <text evidence="1">The sequence shown here is derived from an EMBL/GenBank/DDBJ whole genome shotgun (WGS) entry which is preliminary data.</text>
</comment>
<dbReference type="Proteomes" id="UP001332243">
    <property type="component" value="Unassembled WGS sequence"/>
</dbReference>
<protein>
    <submittedName>
        <fullName evidence="1">Uncharacterized protein</fullName>
    </submittedName>
</protein>
<reference evidence="1 2" key="1">
    <citation type="submission" date="2024-01" db="EMBL/GenBank/DDBJ databases">
        <title>Genome insights into Plantactinospora sonchi sp. nov.</title>
        <authorList>
            <person name="Wang L."/>
        </authorList>
    </citation>
    <scope>NUCLEOTIDE SEQUENCE [LARGE SCALE GENOMIC DNA]</scope>
    <source>
        <strain evidence="1 2">NEAU-QY2</strain>
    </source>
</reference>
<keyword evidence="2" id="KW-1185">Reference proteome</keyword>
<dbReference type="EMBL" id="JAZGQK010000007">
    <property type="protein sequence ID" value="MEE6258881.1"/>
    <property type="molecule type" value="Genomic_DNA"/>
</dbReference>
<organism evidence="1 2">
    <name type="scientific">Plantactinospora sonchi</name>
    <dbReference type="NCBI Taxonomy" id="1544735"/>
    <lineage>
        <taxon>Bacteria</taxon>
        <taxon>Bacillati</taxon>
        <taxon>Actinomycetota</taxon>
        <taxon>Actinomycetes</taxon>
        <taxon>Micromonosporales</taxon>
        <taxon>Micromonosporaceae</taxon>
        <taxon>Plantactinospora</taxon>
    </lineage>
</organism>